<proteinExistence type="predicted"/>
<feature type="transmembrane region" description="Helical" evidence="1">
    <location>
        <begin position="97"/>
        <end position="115"/>
    </location>
</feature>
<dbReference type="Gene3D" id="3.55.50.30">
    <property type="match status" value="1"/>
</dbReference>
<feature type="domain" description="FecR protein" evidence="2">
    <location>
        <begin position="150"/>
        <end position="234"/>
    </location>
</feature>
<dbReference type="PIRSF" id="PIRSF018266">
    <property type="entry name" value="FecR"/>
    <property type="match status" value="1"/>
</dbReference>
<keyword evidence="5" id="KW-1185">Reference proteome</keyword>
<dbReference type="STRING" id="1419482.SAMN05444266_104175"/>
<dbReference type="EMBL" id="FRBL01000004">
    <property type="protein sequence ID" value="SHL61649.1"/>
    <property type="molecule type" value="Genomic_DNA"/>
</dbReference>
<sequence>MENLDKYQELLTRYLTGELSASEITEIEQWLNSDPAHMKYYNEFRYTWYSAGAPHISRNVDVEEEWELFQQAIQANKPAENVPLSVSENKNGRYKKLLVVSGVAASLLLVISLAWKGITVKKSQPTTAITSPSTQGFISMQIKNIRERDTTISFSDGSVVTLAANSEIGYREPFQQDRNIVLNGKASFKVAKGIPKKFVVRTGSITTTALGTAFMIDYNKSEQSFIIRLYESKVVVEEPGKADSKIKEAIYLEPGQELIYNAQGATVKSITNAGNTKAVCEFDGTYYHFTNQPLEGVFNNLSATFGIHIDYNQVQLKDIYFTGKYNKTDAIEKILARIAAANNLSITKTDSGFIVTN</sequence>
<dbReference type="InterPro" id="IPR032508">
    <property type="entry name" value="FecR_C"/>
</dbReference>
<dbReference type="RefSeq" id="WP_073080769.1">
    <property type="nucleotide sequence ID" value="NZ_FRBL01000004.1"/>
</dbReference>
<keyword evidence="1" id="KW-0472">Membrane</keyword>
<evidence type="ECO:0000259" key="2">
    <source>
        <dbReference type="Pfam" id="PF04773"/>
    </source>
</evidence>
<dbReference type="AlphaFoldDB" id="A0A1M7C482"/>
<dbReference type="Gene3D" id="2.60.120.1440">
    <property type="match status" value="1"/>
</dbReference>
<accession>A0A1M7C482</accession>
<evidence type="ECO:0000313" key="5">
    <source>
        <dbReference type="Proteomes" id="UP000184420"/>
    </source>
</evidence>
<dbReference type="Proteomes" id="UP000184420">
    <property type="component" value="Unassembled WGS sequence"/>
</dbReference>
<evidence type="ECO:0000313" key="4">
    <source>
        <dbReference type="EMBL" id="SHL61649.1"/>
    </source>
</evidence>
<gene>
    <name evidence="4" type="ORF">SAMN05444266_104175</name>
</gene>
<dbReference type="Pfam" id="PF16344">
    <property type="entry name" value="FecR_C"/>
    <property type="match status" value="1"/>
</dbReference>
<evidence type="ECO:0000256" key="1">
    <source>
        <dbReference type="SAM" id="Phobius"/>
    </source>
</evidence>
<dbReference type="InterPro" id="IPR006860">
    <property type="entry name" value="FecR"/>
</dbReference>
<keyword evidence="1" id="KW-1133">Transmembrane helix</keyword>
<keyword evidence="1" id="KW-0812">Transmembrane</keyword>
<dbReference type="PANTHER" id="PTHR30273">
    <property type="entry name" value="PERIPLASMIC SIGNAL SENSOR AND SIGMA FACTOR ACTIVATOR FECR-RELATED"/>
    <property type="match status" value="1"/>
</dbReference>
<feature type="domain" description="Protein FecR C-terminal" evidence="3">
    <location>
        <begin position="287"/>
        <end position="350"/>
    </location>
</feature>
<name>A0A1M7C482_9BACT</name>
<dbReference type="OrthoDB" id="934696at2"/>
<dbReference type="PANTHER" id="PTHR30273:SF2">
    <property type="entry name" value="PROTEIN FECR"/>
    <property type="match status" value="1"/>
</dbReference>
<protein>
    <submittedName>
        <fullName evidence="4">FecR family protein</fullName>
    </submittedName>
</protein>
<reference evidence="4 5" key="1">
    <citation type="submission" date="2016-11" db="EMBL/GenBank/DDBJ databases">
        <authorList>
            <person name="Jaros S."/>
            <person name="Januszkiewicz K."/>
            <person name="Wedrychowicz H."/>
        </authorList>
    </citation>
    <scope>NUCLEOTIDE SEQUENCE [LARGE SCALE GENOMIC DNA]</scope>
    <source>
        <strain evidence="4 5">DSM 27406</strain>
    </source>
</reference>
<organism evidence="4 5">
    <name type="scientific">Chitinophaga jiangningensis</name>
    <dbReference type="NCBI Taxonomy" id="1419482"/>
    <lineage>
        <taxon>Bacteria</taxon>
        <taxon>Pseudomonadati</taxon>
        <taxon>Bacteroidota</taxon>
        <taxon>Chitinophagia</taxon>
        <taxon>Chitinophagales</taxon>
        <taxon>Chitinophagaceae</taxon>
        <taxon>Chitinophaga</taxon>
    </lineage>
</organism>
<dbReference type="GO" id="GO:0016989">
    <property type="term" value="F:sigma factor antagonist activity"/>
    <property type="evidence" value="ECO:0007669"/>
    <property type="project" value="TreeGrafter"/>
</dbReference>
<evidence type="ECO:0000259" key="3">
    <source>
        <dbReference type="Pfam" id="PF16344"/>
    </source>
</evidence>
<dbReference type="InterPro" id="IPR012373">
    <property type="entry name" value="Ferrdict_sens_TM"/>
</dbReference>
<dbReference type="Pfam" id="PF04773">
    <property type="entry name" value="FecR"/>
    <property type="match status" value="1"/>
</dbReference>